<feature type="region of interest" description="Disordered" evidence="1">
    <location>
        <begin position="32"/>
        <end position="57"/>
    </location>
</feature>
<dbReference type="PANTHER" id="PTHR35686:SF1">
    <property type="entry name" value="KINETOCHORE PROTEIN"/>
    <property type="match status" value="1"/>
</dbReference>
<sequence>MIREEEDESEDQVIYRHDSPNELLGLYRQRHQLKAKTAAPGTVSKDTRRPEPKSVKLLLPPSAVEEAAWASLTQANVNPRAGSQRHQELGSSELHHQHLNSTERHQGEINGDVPGKFNWTDTLQQLLSQDVHRDENRVSVSEGATCPPRGAHADVELAENNIDPPGEANAVVQVAQNPVESINLGARIAGQGSRFQPERKFEPFGSAKGKQKRPPAERFRINTTRAPLPAQPETGPVPLAQRLQQLVEEDCRQDQTPPHQGSGASSSTPLSITGRLQSLIESSGPPRAYQQQLPAPRVVSKHSPSKQRRPVSTVQIKKAAIQDDIVDCLDEDEDGDGVQGSSRYLQTPVQRSRGARNLHKRHPAYKNEPVEDIDNYDDFFDQEASKEKSLSESVSTAPTSISDRFRDALLSSAPPEVTGATSFALSARLEAVLSAQKNKQMQFTKSLQGKHRQGKLGQCLEVRINATKDEAQLTVCRCEVLCPPEDWIHERNSQKVSSDCGNNPSLIDVIFSKVSSGVEFHVGRMVRIHPPWQEVPRGEQSIRLIFCTFFCEVLP</sequence>
<dbReference type="PANTHER" id="PTHR35686">
    <property type="entry name" value="KINETOCHORE PROTEIN"/>
    <property type="match status" value="1"/>
</dbReference>
<accession>A0ABD3GWK2</accession>
<feature type="compositionally biased region" description="Basic residues" evidence="1">
    <location>
        <begin position="299"/>
        <end position="309"/>
    </location>
</feature>
<feature type="compositionally biased region" description="Polar residues" evidence="1">
    <location>
        <begin position="254"/>
        <end position="281"/>
    </location>
</feature>
<feature type="compositionally biased region" description="Basic residues" evidence="1">
    <location>
        <begin position="353"/>
        <end position="364"/>
    </location>
</feature>
<protein>
    <submittedName>
        <fullName evidence="2">Uncharacterized protein</fullName>
    </submittedName>
</protein>
<reference evidence="2 3" key="1">
    <citation type="submission" date="2024-09" db="EMBL/GenBank/DDBJ databases">
        <title>Chromosome-scale assembly of Riccia sorocarpa.</title>
        <authorList>
            <person name="Paukszto L."/>
        </authorList>
    </citation>
    <scope>NUCLEOTIDE SEQUENCE [LARGE SCALE GENOMIC DNA]</scope>
    <source>
        <strain evidence="2">LP-2024</strain>
        <tissue evidence="2">Aerial parts of the thallus</tissue>
    </source>
</reference>
<dbReference type="Proteomes" id="UP001633002">
    <property type="component" value="Unassembled WGS sequence"/>
</dbReference>
<organism evidence="2 3">
    <name type="scientific">Riccia sorocarpa</name>
    <dbReference type="NCBI Taxonomy" id="122646"/>
    <lineage>
        <taxon>Eukaryota</taxon>
        <taxon>Viridiplantae</taxon>
        <taxon>Streptophyta</taxon>
        <taxon>Embryophyta</taxon>
        <taxon>Marchantiophyta</taxon>
        <taxon>Marchantiopsida</taxon>
        <taxon>Marchantiidae</taxon>
        <taxon>Marchantiales</taxon>
        <taxon>Ricciaceae</taxon>
        <taxon>Riccia</taxon>
    </lineage>
</organism>
<evidence type="ECO:0000256" key="1">
    <source>
        <dbReference type="SAM" id="MobiDB-lite"/>
    </source>
</evidence>
<feature type="region of interest" description="Disordered" evidence="1">
    <location>
        <begin position="330"/>
        <end position="374"/>
    </location>
</feature>
<evidence type="ECO:0000313" key="3">
    <source>
        <dbReference type="Proteomes" id="UP001633002"/>
    </source>
</evidence>
<keyword evidence="3" id="KW-1185">Reference proteome</keyword>
<proteinExistence type="predicted"/>
<feature type="compositionally biased region" description="Basic and acidic residues" evidence="1">
    <location>
        <begin position="45"/>
        <end position="54"/>
    </location>
</feature>
<dbReference type="EMBL" id="JBJQOH010000006">
    <property type="protein sequence ID" value="KAL3682782.1"/>
    <property type="molecule type" value="Genomic_DNA"/>
</dbReference>
<dbReference type="AlphaFoldDB" id="A0ABD3GWK2"/>
<gene>
    <name evidence="2" type="ORF">R1sor_000804</name>
</gene>
<name>A0ABD3GWK2_9MARC</name>
<evidence type="ECO:0000313" key="2">
    <source>
        <dbReference type="EMBL" id="KAL3682782.1"/>
    </source>
</evidence>
<feature type="compositionally biased region" description="Polar residues" evidence="1">
    <location>
        <begin position="339"/>
        <end position="350"/>
    </location>
</feature>
<feature type="region of interest" description="Disordered" evidence="1">
    <location>
        <begin position="251"/>
        <end position="315"/>
    </location>
</feature>
<feature type="region of interest" description="Disordered" evidence="1">
    <location>
        <begin position="193"/>
        <end position="236"/>
    </location>
</feature>
<comment type="caution">
    <text evidence="2">The sequence shown here is derived from an EMBL/GenBank/DDBJ whole genome shotgun (WGS) entry which is preliminary data.</text>
</comment>